<dbReference type="RefSeq" id="WP_425344308.1">
    <property type="nucleotide sequence ID" value="NZ_JBGUBD010000002.1"/>
</dbReference>
<dbReference type="InterPro" id="IPR055170">
    <property type="entry name" value="GFO_IDH_MocA-like_dom"/>
</dbReference>
<dbReference type="InterPro" id="IPR000683">
    <property type="entry name" value="Gfo/Idh/MocA-like_OxRdtase_N"/>
</dbReference>
<evidence type="ECO:0000259" key="3">
    <source>
        <dbReference type="Pfam" id="PF22725"/>
    </source>
</evidence>
<dbReference type="PANTHER" id="PTHR43708:SF8">
    <property type="entry name" value="OXIDOREDUCTASE"/>
    <property type="match status" value="1"/>
</dbReference>
<proteinExistence type="predicted"/>
<accession>A0ABV4U505</accession>
<dbReference type="Pfam" id="PF01408">
    <property type="entry name" value="GFO_IDH_MocA"/>
    <property type="match status" value="1"/>
</dbReference>
<evidence type="ECO:0000313" key="5">
    <source>
        <dbReference type="Proteomes" id="UP001575105"/>
    </source>
</evidence>
<dbReference type="EMBL" id="JBGUBD010000002">
    <property type="protein sequence ID" value="MFA9477383.1"/>
    <property type="molecule type" value="Genomic_DNA"/>
</dbReference>
<name>A0ABV4U505_9BACT</name>
<dbReference type="Pfam" id="PF22725">
    <property type="entry name" value="GFO_IDH_MocA_C3"/>
    <property type="match status" value="1"/>
</dbReference>
<gene>
    <name evidence="4" type="ORF">ACERK3_03635</name>
</gene>
<protein>
    <submittedName>
        <fullName evidence="4">Gfo/Idh/MocA family protein</fullName>
    </submittedName>
</protein>
<reference evidence="4 5" key="1">
    <citation type="submission" date="2024-08" db="EMBL/GenBank/DDBJ databases">
        <title>Whole-genome sequencing of halo(alkali)philic microorganisms from hypersaline lakes.</title>
        <authorList>
            <person name="Sorokin D.Y."/>
            <person name="Merkel A.Y."/>
            <person name="Messina E."/>
            <person name="Yakimov M."/>
        </authorList>
    </citation>
    <scope>NUCLEOTIDE SEQUENCE [LARGE SCALE GENOMIC DNA]</scope>
    <source>
        <strain evidence="4 5">AB-hyl4</strain>
    </source>
</reference>
<evidence type="ECO:0000259" key="2">
    <source>
        <dbReference type="Pfam" id="PF01408"/>
    </source>
</evidence>
<dbReference type="InterPro" id="IPR036291">
    <property type="entry name" value="NAD(P)-bd_dom_sf"/>
</dbReference>
<comment type="caution">
    <text evidence="4">The sequence shown here is derived from an EMBL/GenBank/DDBJ whole genome shotgun (WGS) entry which is preliminary data.</text>
</comment>
<dbReference type="PANTHER" id="PTHR43708">
    <property type="entry name" value="CONSERVED EXPRESSED OXIDOREDUCTASE (EUROFUNG)"/>
    <property type="match status" value="1"/>
</dbReference>
<dbReference type="InterPro" id="IPR051317">
    <property type="entry name" value="Gfo/Idh/MocA_oxidoreduct"/>
</dbReference>
<feature type="domain" description="GFO/IDH/MocA-like oxidoreductase" evidence="3">
    <location>
        <begin position="138"/>
        <end position="257"/>
    </location>
</feature>
<organism evidence="4 5">
    <name type="scientific">Natronomicrosphaera hydrolytica</name>
    <dbReference type="NCBI Taxonomy" id="3242702"/>
    <lineage>
        <taxon>Bacteria</taxon>
        <taxon>Pseudomonadati</taxon>
        <taxon>Planctomycetota</taxon>
        <taxon>Phycisphaerae</taxon>
        <taxon>Phycisphaerales</taxon>
        <taxon>Phycisphaeraceae</taxon>
        <taxon>Natronomicrosphaera</taxon>
    </lineage>
</organism>
<dbReference type="Gene3D" id="3.40.50.720">
    <property type="entry name" value="NAD(P)-binding Rossmann-like Domain"/>
    <property type="match status" value="1"/>
</dbReference>
<dbReference type="Gene3D" id="3.30.360.10">
    <property type="entry name" value="Dihydrodipicolinate Reductase, domain 2"/>
    <property type="match status" value="1"/>
</dbReference>
<sequence>MSRILAYVGPIRTGVVGLGRAGWNIHVRLLRDDARFRIIAASDPEAGRREQACQELGCETFATAEQMIERMGLDLVVVASPSVYHRPHALMALKAGAHVVVEKPLAGSADEVDEMIAAAHAANRQLMPFQSRRLSPIHQQLQKVIQSGKLGRLLHIAYRRYNYIRRNDWQCVLANGGGLLRNHGSHILDQILDLVQSPVNRVMCQLERISSAGDAEDHVVVLMQTSSGVTVHVEISDGTAASETGPEWMFVGEQGTLTATDNEGTIRHMNPGEIPSRQLQDGLAAQGRRYGTSEKLPWNEQQFSVEGKPDICFYDQVHDTITRGRPFIFPPEQVRTVIAVLDDCRRQNPRFSGLRPFVPQPVSDATPGTGGSLIASPASASSKQFRKVRVNSS</sequence>
<dbReference type="SUPFAM" id="SSF55347">
    <property type="entry name" value="Glyceraldehyde-3-phosphate dehydrogenase-like, C-terminal domain"/>
    <property type="match status" value="1"/>
</dbReference>
<evidence type="ECO:0000256" key="1">
    <source>
        <dbReference type="SAM" id="MobiDB-lite"/>
    </source>
</evidence>
<feature type="region of interest" description="Disordered" evidence="1">
    <location>
        <begin position="355"/>
        <end position="380"/>
    </location>
</feature>
<keyword evidence="5" id="KW-1185">Reference proteome</keyword>
<evidence type="ECO:0000313" key="4">
    <source>
        <dbReference type="EMBL" id="MFA9477383.1"/>
    </source>
</evidence>
<dbReference type="SUPFAM" id="SSF51735">
    <property type="entry name" value="NAD(P)-binding Rossmann-fold domains"/>
    <property type="match status" value="1"/>
</dbReference>
<dbReference type="Proteomes" id="UP001575105">
    <property type="component" value="Unassembled WGS sequence"/>
</dbReference>
<feature type="domain" description="Gfo/Idh/MocA-like oxidoreductase N-terminal" evidence="2">
    <location>
        <begin position="11"/>
        <end position="127"/>
    </location>
</feature>